<dbReference type="PROSITE" id="PS51354">
    <property type="entry name" value="GLUTAREDOXIN_2"/>
    <property type="match status" value="1"/>
</dbReference>
<dbReference type="Pfam" id="PF00462">
    <property type="entry name" value="Glutaredoxin"/>
    <property type="match status" value="1"/>
</dbReference>
<dbReference type="EMBL" id="QKYD01000088">
    <property type="protein sequence ID" value="REI22370.1"/>
    <property type="molecule type" value="Genomic_DNA"/>
</dbReference>
<dbReference type="InterPro" id="IPR002109">
    <property type="entry name" value="Glutaredoxin"/>
</dbReference>
<dbReference type="CDD" id="cd02976">
    <property type="entry name" value="NrdH"/>
    <property type="match status" value="1"/>
</dbReference>
<feature type="domain" description="Glutaredoxin" evidence="1">
    <location>
        <begin position="4"/>
        <end position="59"/>
    </location>
</feature>
<proteinExistence type="predicted"/>
<dbReference type="KEGG" id="sfq:C7J90_07240"/>
<evidence type="ECO:0000313" key="2">
    <source>
        <dbReference type="EMBL" id="REI22370.1"/>
    </source>
</evidence>
<dbReference type="RefSeq" id="WP_103209804.1">
    <property type="nucleotide sequence ID" value="NZ_CAJUZR010000063.1"/>
</dbReference>
<dbReference type="Proteomes" id="UP000256337">
    <property type="component" value="Unassembled WGS sequence"/>
</dbReference>
<dbReference type="Gene3D" id="3.40.30.10">
    <property type="entry name" value="Glutaredoxin"/>
    <property type="match status" value="1"/>
</dbReference>
<evidence type="ECO:0000259" key="1">
    <source>
        <dbReference type="Pfam" id="PF00462"/>
    </source>
</evidence>
<protein>
    <submittedName>
        <fullName evidence="2">Glutaredoxin family protein</fullName>
    </submittedName>
</protein>
<reference evidence="2 3" key="1">
    <citation type="journal article" date="2018" name="Vet. Microbiol.">
        <title>Characterisation of Staphylococcus felis isolated from cats using whole genome sequencing.</title>
        <authorList>
            <person name="Worthing K."/>
            <person name="Pang S."/>
            <person name="Trott D.J."/>
            <person name="Abraham S."/>
            <person name="Coombs G.W."/>
            <person name="Jordan D."/>
            <person name="McIntyre L."/>
            <person name="Davies M.R."/>
            <person name="Norris J."/>
        </authorList>
    </citation>
    <scope>NUCLEOTIDE SEQUENCE [LARGE SCALE GENOMIC DNA]</scope>
    <source>
        <strain evidence="2 3">F25</strain>
    </source>
</reference>
<dbReference type="SUPFAM" id="SSF52833">
    <property type="entry name" value="Thioredoxin-like"/>
    <property type="match status" value="1"/>
</dbReference>
<dbReference type="GeneID" id="48058017"/>
<sequence length="77" mass="9170">MPHITIYTQDDCPPCTFIKNYLSEHQINFEERHISNHNYRNEMINYDAFSTPFIVLDGEPMYQVDLDKINQKFGIKS</sequence>
<dbReference type="InterPro" id="IPR036249">
    <property type="entry name" value="Thioredoxin-like_sf"/>
</dbReference>
<dbReference type="AlphaFoldDB" id="A0AAQ0KQX8"/>
<gene>
    <name evidence="2" type="ORF">DOS76_05545</name>
</gene>
<name>A0AAQ0KQX8_9STAP</name>
<comment type="caution">
    <text evidence="2">The sequence shown here is derived from an EMBL/GenBank/DDBJ whole genome shotgun (WGS) entry which is preliminary data.</text>
</comment>
<accession>A0AAQ0KQX8</accession>
<evidence type="ECO:0000313" key="3">
    <source>
        <dbReference type="Proteomes" id="UP000256337"/>
    </source>
</evidence>
<organism evidence="2 3">
    <name type="scientific">Staphylococcus felis</name>
    <dbReference type="NCBI Taxonomy" id="46127"/>
    <lineage>
        <taxon>Bacteria</taxon>
        <taxon>Bacillati</taxon>
        <taxon>Bacillota</taxon>
        <taxon>Bacilli</taxon>
        <taxon>Bacillales</taxon>
        <taxon>Staphylococcaceae</taxon>
        <taxon>Staphylococcus</taxon>
    </lineage>
</organism>